<dbReference type="Proteomes" id="UP000221961">
    <property type="component" value="Chromosome"/>
</dbReference>
<evidence type="ECO:0000313" key="2">
    <source>
        <dbReference type="Proteomes" id="UP000221961"/>
    </source>
</evidence>
<dbReference type="RefSeq" id="WP_098696293.1">
    <property type="nucleotide sequence ID" value="NZ_CP023778.1"/>
</dbReference>
<dbReference type="Pfam" id="PF11639">
    <property type="entry name" value="HapK"/>
    <property type="match status" value="1"/>
</dbReference>
<reference evidence="1 2" key="1">
    <citation type="submission" date="2017-10" db="EMBL/GenBank/DDBJ databases">
        <title>Comparative genomics between pathogenic Norcardia.</title>
        <authorList>
            <person name="Zeng L."/>
        </authorList>
    </citation>
    <scope>NUCLEOTIDE SEQUENCE [LARGE SCALE GENOMIC DNA]</scope>
    <source>
        <strain evidence="1 2">NC_YFY_NT001</strain>
    </source>
</reference>
<dbReference type="InterPro" id="IPR021667">
    <property type="entry name" value="HapK"/>
</dbReference>
<dbReference type="GeneID" id="88360938"/>
<proteinExistence type="predicted"/>
<organism evidence="1 2">
    <name type="scientific">Nocardia terpenica</name>
    <dbReference type="NCBI Taxonomy" id="455432"/>
    <lineage>
        <taxon>Bacteria</taxon>
        <taxon>Bacillati</taxon>
        <taxon>Actinomycetota</taxon>
        <taxon>Actinomycetes</taxon>
        <taxon>Mycobacteriales</taxon>
        <taxon>Nocardiaceae</taxon>
        <taxon>Nocardia</taxon>
    </lineage>
</organism>
<dbReference type="EMBL" id="CP023778">
    <property type="protein sequence ID" value="ATL69259.1"/>
    <property type="molecule type" value="Genomic_DNA"/>
</dbReference>
<evidence type="ECO:0000313" key="1">
    <source>
        <dbReference type="EMBL" id="ATL69259.1"/>
    </source>
</evidence>
<sequence>METIVHLIRLHPHTDPRAFESWVREVDYATCPRLPSVRAFAVQRAPAADGSWHYFEVIQVTSRAEFERDMRTPAFAELETTFETMASVVQEFAGVRVGSGYLAP</sequence>
<name>A0A291RPR3_9NOCA</name>
<dbReference type="KEGG" id="ntp:CRH09_26865"/>
<gene>
    <name evidence="1" type="ORF">CRH09_26865</name>
</gene>
<dbReference type="Gene3D" id="3.30.70.100">
    <property type="match status" value="1"/>
</dbReference>
<protein>
    <submittedName>
        <fullName evidence="1">RedY protein</fullName>
    </submittedName>
</protein>
<dbReference type="AlphaFoldDB" id="A0A291RPR3"/>
<accession>A0A291RPR3</accession>